<organism evidence="4 5">
    <name type="scientific">Bizionia algoritergicola</name>
    <dbReference type="NCBI Taxonomy" id="291187"/>
    <lineage>
        <taxon>Bacteria</taxon>
        <taxon>Pseudomonadati</taxon>
        <taxon>Bacteroidota</taxon>
        <taxon>Flavobacteriia</taxon>
        <taxon>Flavobacteriales</taxon>
        <taxon>Flavobacteriaceae</taxon>
        <taxon>Bizionia</taxon>
    </lineage>
</organism>
<accession>A0A5D0R3W6</accession>
<dbReference type="RefSeq" id="WP_066247363.1">
    <property type="nucleotide sequence ID" value="NZ_VSKL01000001.1"/>
</dbReference>
<name>A0A5D0R3W6_9FLAO</name>
<evidence type="ECO:0000256" key="1">
    <source>
        <dbReference type="ARBA" id="ARBA00023125"/>
    </source>
</evidence>
<dbReference type="PANTHER" id="PTHR30328">
    <property type="entry name" value="TRANSCRIPTIONAL REPRESSOR"/>
    <property type="match status" value="1"/>
</dbReference>
<dbReference type="OrthoDB" id="881297at2"/>
<dbReference type="Pfam" id="PF00440">
    <property type="entry name" value="TetR_N"/>
    <property type="match status" value="1"/>
</dbReference>
<gene>
    <name evidence="4" type="ORF">ES675_03820</name>
</gene>
<evidence type="ECO:0000313" key="4">
    <source>
        <dbReference type="EMBL" id="TYB75264.1"/>
    </source>
</evidence>
<dbReference type="Gene3D" id="1.10.357.10">
    <property type="entry name" value="Tetracycline Repressor, domain 2"/>
    <property type="match status" value="1"/>
</dbReference>
<evidence type="ECO:0000259" key="3">
    <source>
        <dbReference type="PROSITE" id="PS50977"/>
    </source>
</evidence>
<keyword evidence="5" id="KW-1185">Reference proteome</keyword>
<feature type="DNA-binding region" description="H-T-H motif" evidence="2">
    <location>
        <begin position="24"/>
        <end position="43"/>
    </location>
</feature>
<dbReference type="InterPro" id="IPR050109">
    <property type="entry name" value="HTH-type_TetR-like_transc_reg"/>
</dbReference>
<dbReference type="InterPro" id="IPR001387">
    <property type="entry name" value="Cro/C1-type_HTH"/>
</dbReference>
<evidence type="ECO:0000313" key="5">
    <source>
        <dbReference type="Proteomes" id="UP000324358"/>
    </source>
</evidence>
<reference evidence="4 5" key="1">
    <citation type="submission" date="2019-08" db="EMBL/GenBank/DDBJ databases">
        <title>Genomes of Antarctic Bizionia species.</title>
        <authorList>
            <person name="Bowman J.P."/>
        </authorList>
    </citation>
    <scope>NUCLEOTIDE SEQUENCE [LARGE SCALE GENOMIC DNA]</scope>
    <source>
        <strain evidence="4 5">APA-1</strain>
    </source>
</reference>
<dbReference type="InterPro" id="IPR009057">
    <property type="entry name" value="Homeodomain-like_sf"/>
</dbReference>
<sequence length="197" mass="22789">MINKQDILLCSITNFTKFGSKRFTLDDLALELGISKKTIYQYFNGKEALVAESLSYLLDNYVEEIEAIQEREDLDAIEKIITIYKRGFEYLKHFKPAFLFGIKKYYPKADGVFTAFSDRLVNTIIYTLLVKAQQQQIIKPRVDVALVAKLYMLRVDNVAFKDDNLFKTYSLSTVLNHLIIYNLRGITVSGYSNAFFE</sequence>
<keyword evidence="1 2" id="KW-0238">DNA-binding</keyword>
<dbReference type="PROSITE" id="PS50977">
    <property type="entry name" value="HTH_TETR_2"/>
    <property type="match status" value="1"/>
</dbReference>
<proteinExistence type="predicted"/>
<dbReference type="GO" id="GO:0003677">
    <property type="term" value="F:DNA binding"/>
    <property type="evidence" value="ECO:0007669"/>
    <property type="project" value="UniProtKB-UniRule"/>
</dbReference>
<protein>
    <submittedName>
        <fullName evidence="4">TetR/AcrR family transcriptional regulator</fullName>
    </submittedName>
</protein>
<dbReference type="PANTHER" id="PTHR30328:SF54">
    <property type="entry name" value="HTH-TYPE TRANSCRIPTIONAL REPRESSOR SCO4008"/>
    <property type="match status" value="1"/>
</dbReference>
<dbReference type="CDD" id="cd00093">
    <property type="entry name" value="HTH_XRE"/>
    <property type="match status" value="1"/>
</dbReference>
<comment type="caution">
    <text evidence="4">The sequence shown here is derived from an EMBL/GenBank/DDBJ whole genome shotgun (WGS) entry which is preliminary data.</text>
</comment>
<dbReference type="Proteomes" id="UP000324358">
    <property type="component" value="Unassembled WGS sequence"/>
</dbReference>
<dbReference type="AlphaFoldDB" id="A0A5D0R3W6"/>
<dbReference type="InterPro" id="IPR001647">
    <property type="entry name" value="HTH_TetR"/>
</dbReference>
<feature type="domain" description="HTH tetR-type" evidence="3">
    <location>
        <begin position="1"/>
        <end position="61"/>
    </location>
</feature>
<dbReference type="EMBL" id="VSKL01000001">
    <property type="protein sequence ID" value="TYB75264.1"/>
    <property type="molecule type" value="Genomic_DNA"/>
</dbReference>
<evidence type="ECO:0000256" key="2">
    <source>
        <dbReference type="PROSITE-ProRule" id="PRU00335"/>
    </source>
</evidence>
<dbReference type="SUPFAM" id="SSF46689">
    <property type="entry name" value="Homeodomain-like"/>
    <property type="match status" value="1"/>
</dbReference>